<gene>
    <name evidence="2" type="ORF">COOX1_3397</name>
</gene>
<dbReference type="RefSeq" id="WP_170086594.1">
    <property type="nucleotide sequence ID" value="NZ_CP047972.1"/>
</dbReference>
<feature type="region of interest" description="Disordered" evidence="1">
    <location>
        <begin position="105"/>
        <end position="212"/>
    </location>
</feature>
<feature type="compositionally biased region" description="Low complexity" evidence="1">
    <location>
        <begin position="166"/>
        <end position="203"/>
    </location>
</feature>
<feature type="compositionally biased region" description="Low complexity" evidence="1">
    <location>
        <begin position="120"/>
        <end position="144"/>
    </location>
</feature>
<evidence type="ECO:0000256" key="1">
    <source>
        <dbReference type="SAM" id="MobiDB-lite"/>
    </source>
</evidence>
<dbReference type="Proteomes" id="UP000502196">
    <property type="component" value="Chromosome"/>
</dbReference>
<accession>A0A6F9EH15</accession>
<sequence length="325" mass="32063">MRLTERIRSLTPFHRWMVLISAGLAVTGGVLAHTSSSATQAARAATARLQDTQNQVQLLQRKLSRPVPAPDLTLPARAIPNNWEMARFFADLTTAANTWSIHIASVTPNPPSPDPGGFKPAGNSGSGSASAPTSPGGSSASPAGAPGGGNQPSGSPSQTTGGGAGSPSPSAPSSPGSVGTTPGTATNGSAPGAASGPTAPTSGNAGATTGKEAVPPAALPGIHSLTIAITAEGTGSNLLAFLDELTAMPRLVWITDYTLDFGGGGRNPGGAAGGAGGGAGTSTGTARLQLTLTLYSHAPWDSRAVAETPWPFPIQPAGNPEAFGQ</sequence>
<proteinExistence type="predicted"/>
<evidence type="ECO:0000313" key="2">
    <source>
        <dbReference type="EMBL" id="CAB3396151.1"/>
    </source>
</evidence>
<dbReference type="EMBL" id="LR792683">
    <property type="protein sequence ID" value="CAB3396151.1"/>
    <property type="molecule type" value="Genomic_DNA"/>
</dbReference>
<protein>
    <submittedName>
        <fullName evidence="2">Uncharacterized protein</fullName>
    </submittedName>
</protein>
<name>A0A6F9EH15_9BACL</name>
<reference evidence="2 3" key="1">
    <citation type="submission" date="2020-04" db="EMBL/GenBank/DDBJ databases">
        <authorList>
            <person name="Hogendoorn C."/>
        </authorList>
    </citation>
    <scope>NUCLEOTIDE SEQUENCE [LARGE SCALE GENOMIC DNA]</scope>
    <source>
        <strain evidence="2">COOX1</strain>
    </source>
</reference>
<dbReference type="AlphaFoldDB" id="A0A6F9EH15"/>
<organism evidence="2 3">
    <name type="scientific">Kyrpidia spormannii</name>
    <dbReference type="NCBI Taxonomy" id="2055160"/>
    <lineage>
        <taxon>Bacteria</taxon>
        <taxon>Bacillati</taxon>
        <taxon>Bacillota</taxon>
        <taxon>Bacilli</taxon>
        <taxon>Bacillales</taxon>
        <taxon>Alicyclobacillaceae</taxon>
        <taxon>Kyrpidia</taxon>
    </lineage>
</organism>
<evidence type="ECO:0000313" key="3">
    <source>
        <dbReference type="Proteomes" id="UP000502196"/>
    </source>
</evidence>